<name>A0ABY1AEE4_9LACO</name>
<reference evidence="3 4" key="1">
    <citation type="submission" date="2016-10" db="EMBL/GenBank/DDBJ databases">
        <authorList>
            <person name="Varghese N."/>
            <person name="Submissions S."/>
        </authorList>
    </citation>
    <scope>NUCLEOTIDE SEQUENCE [LARGE SCALE GENOMIC DNA]</scope>
    <source>
        <strain evidence="3 4">WC1T17</strain>
    </source>
</reference>
<dbReference type="InterPro" id="IPR002631">
    <property type="entry name" value="Plasmid_rep_OBD"/>
</dbReference>
<feature type="domain" description="Helicase superfamily 3 single-stranded DNA/RNA virus" evidence="1">
    <location>
        <begin position="143"/>
        <end position="213"/>
    </location>
</feature>
<protein>
    <submittedName>
        <fullName evidence="3">RNA helicase</fullName>
    </submittedName>
</protein>
<accession>A0ABY1AEE4</accession>
<proteinExistence type="predicted"/>
<evidence type="ECO:0000259" key="1">
    <source>
        <dbReference type="Pfam" id="PF00910"/>
    </source>
</evidence>
<keyword evidence="3" id="KW-0547">Nucleotide-binding</keyword>
<feature type="domain" description="Plasmid replication protein origin binding" evidence="2">
    <location>
        <begin position="2"/>
        <end position="57"/>
    </location>
</feature>
<dbReference type="Pfam" id="PF01719">
    <property type="entry name" value="Rep_OBD"/>
    <property type="match status" value="1"/>
</dbReference>
<dbReference type="Gene3D" id="3.40.50.300">
    <property type="entry name" value="P-loop containing nucleotide triphosphate hydrolases"/>
    <property type="match status" value="1"/>
</dbReference>
<dbReference type="EMBL" id="FOCC01000017">
    <property type="protein sequence ID" value="SEM97727.1"/>
    <property type="molecule type" value="Genomic_DNA"/>
</dbReference>
<keyword evidence="3" id="KW-0347">Helicase</keyword>
<evidence type="ECO:0000313" key="4">
    <source>
        <dbReference type="Proteomes" id="UP000182089"/>
    </source>
</evidence>
<dbReference type="Pfam" id="PF00910">
    <property type="entry name" value="RNA_helicase"/>
    <property type="match status" value="1"/>
</dbReference>
<organism evidence="3 4">
    <name type="scientific">Ligilactobacillus ruminis</name>
    <dbReference type="NCBI Taxonomy" id="1623"/>
    <lineage>
        <taxon>Bacteria</taxon>
        <taxon>Bacillati</taxon>
        <taxon>Bacillota</taxon>
        <taxon>Bacilli</taxon>
        <taxon>Lactobacillales</taxon>
        <taxon>Lactobacillaceae</taxon>
        <taxon>Ligilactobacillus</taxon>
    </lineage>
</organism>
<dbReference type="Gene3D" id="3.40.1310.30">
    <property type="match status" value="1"/>
</dbReference>
<dbReference type="SUPFAM" id="SSF52540">
    <property type="entry name" value="P-loop containing nucleoside triphosphate hydrolases"/>
    <property type="match status" value="1"/>
</dbReference>
<gene>
    <name evidence="3" type="ORF">SAMN05216431_11720</name>
</gene>
<evidence type="ECO:0000313" key="3">
    <source>
        <dbReference type="EMBL" id="SEM97727.1"/>
    </source>
</evidence>
<evidence type="ECO:0000259" key="2">
    <source>
        <dbReference type="Pfam" id="PF01719"/>
    </source>
</evidence>
<dbReference type="InterPro" id="IPR027417">
    <property type="entry name" value="P-loop_NTPase"/>
</dbReference>
<comment type="caution">
    <text evidence="3">The sequence shown here is derived from an EMBL/GenBank/DDBJ whole genome shotgun (WGS) entry which is preliminary data.</text>
</comment>
<dbReference type="InterPro" id="IPR000605">
    <property type="entry name" value="Helicase_SF3_ssDNA/RNA_vir"/>
</dbReference>
<sequence>MNPQVIDNIAQKFGDKPERFEVWKGKINNAYSYLLHRTDEARDKYQYSVKDGVASFDFEQRIKDIEKNIVKQKKALSSKAILQLIDTYAQSDILGHESLIEKIGITEFAKKKTLIDNIDHVKLQKKHQQFLKDFEGQQMTTYWLYGPAGVGKTTIAKMLTDPNNTAILGSSRDYFQAYRGENTVIINDLRPNEFSYSDLLKFLDTTENDKMGPRRYHDIPLNLKEVYITTPYSPEDFYDETYISNRHVDTFEQLERRIKSIPVTIYFLELIQKLSASGYLEIVKDGFKYEEQVTPSSILERVEEFDRNLPF</sequence>
<keyword evidence="3" id="KW-0067">ATP-binding</keyword>
<dbReference type="GO" id="GO:0004386">
    <property type="term" value="F:helicase activity"/>
    <property type="evidence" value="ECO:0007669"/>
    <property type="project" value="UniProtKB-KW"/>
</dbReference>
<keyword evidence="3" id="KW-0378">Hydrolase</keyword>
<dbReference type="Proteomes" id="UP000182089">
    <property type="component" value="Unassembled WGS sequence"/>
</dbReference>